<evidence type="ECO:0000313" key="1">
    <source>
        <dbReference type="EMBL" id="TFK76639.1"/>
    </source>
</evidence>
<accession>A0ACD3BFW2</accession>
<gene>
    <name evidence="1" type="ORF">BDN72DRAFT_782957</name>
</gene>
<sequence length="1136" mass="124973">MSLRHMPRQAHPQDHPPHLNGASVIPNTPNGSAHPSAMVSPATVPNAIPNGVPSSSTTIISKLNAANEQTWLLMGRVAEQMGDLDHALNAYENALRHNPSSLPGLTQIAAIARIKENYSKAVEYFQRVLRLQQDNGEVWSAIGHCYLMQDDLQKAYSAYQQALYLLPNPKEDPKLWYGIGILYDRYGSLDHAEEAFSSVLRMDKELDFDKANEILFRLGIIYKQQGKYEDSLECFKRILRNPPSPLAHADIWFQIGHVYEQQKDHVRAKDAYERVVADNPTHAKVLQQLGWLYHQDGSSFQNQELAIQHLTKSLEADPTDAQSWYLLGRAYMAGQKYNKAYEAYQQAVYRDGRNPTFWCSIGVLYFQINQFRDALDAYSRAIRINPYISEVWFDLGSLYESCNNQISDAIDAYARASELDPSNTAISQRLELLRNAQATGSQLPAAPGPQDVHPTAYSSAVVPPHGLSGPPLMLQTANHRPVFRTDSRGPPAEIALPPPSQVGGLRPSPGPFRGGPPPPVVLDETRHHPSHTPLAPMDVDRPPTHGRDHLGQGREPSGRGPIGHQSLLLQHPAPQHNTSLDDIRNSAHPHHGDPYYRGPRAPSRSVSPPRRSSPSQYSMYQPRPPIGPAQPNNAPSQSPRMYPPSHEMARPMDENWDRRPPPPDWDRRGRHPGDYPPHPQPPNYPPRSPTAEHRAHSSPDRSPRMSHMQRYWDTKPPSSSSHPGASSHGPQPRPGSPRSASLEHSGGRRYDPRFDAREQYESDQRPYPGSPEMRRNHPSHHVVGSNTRESESPHPPSDRRRRSGKEKEPDAQVLAQSLPPPPPVMSQEQSKSGRRRRGGKRKEEQSGSETPKFGPGQVPGKLSHGYAKGPSSPELGSNGSGSSRSVQPSPTNTAPLAPSRQVYEDYDEGVTADALMSLSQGDKPTHSPTISSGSRHSDPSPRPPPSHRNSVSSTRSHASPPSQSVSLKRALSPGPDELGESKRSRMDIVKRRSSPGRRTPLPSSRPSPIPFATQPASYSPEARQPHDVPYPPTSPLPAVLPPHPRPIGAAGLSSHANGNGPLALPPITTLSSPTSTAPSPSAPGDRDRDDRMMVDNTRSISPPSRSKLSDVMHTTSRSPPNKLTSSPGSDKKDGSS</sequence>
<dbReference type="Proteomes" id="UP000308600">
    <property type="component" value="Unassembled WGS sequence"/>
</dbReference>
<evidence type="ECO:0000313" key="2">
    <source>
        <dbReference type="Proteomes" id="UP000308600"/>
    </source>
</evidence>
<name>A0ACD3BFW2_9AGAR</name>
<reference evidence="1 2" key="1">
    <citation type="journal article" date="2019" name="Nat. Ecol. Evol.">
        <title>Megaphylogeny resolves global patterns of mushroom evolution.</title>
        <authorList>
            <person name="Varga T."/>
            <person name="Krizsan K."/>
            <person name="Foldi C."/>
            <person name="Dima B."/>
            <person name="Sanchez-Garcia M."/>
            <person name="Sanchez-Ramirez S."/>
            <person name="Szollosi G.J."/>
            <person name="Szarkandi J.G."/>
            <person name="Papp V."/>
            <person name="Albert L."/>
            <person name="Andreopoulos W."/>
            <person name="Angelini C."/>
            <person name="Antonin V."/>
            <person name="Barry K.W."/>
            <person name="Bougher N.L."/>
            <person name="Buchanan P."/>
            <person name="Buyck B."/>
            <person name="Bense V."/>
            <person name="Catcheside P."/>
            <person name="Chovatia M."/>
            <person name="Cooper J."/>
            <person name="Damon W."/>
            <person name="Desjardin D."/>
            <person name="Finy P."/>
            <person name="Geml J."/>
            <person name="Haridas S."/>
            <person name="Hughes K."/>
            <person name="Justo A."/>
            <person name="Karasinski D."/>
            <person name="Kautmanova I."/>
            <person name="Kiss B."/>
            <person name="Kocsube S."/>
            <person name="Kotiranta H."/>
            <person name="LaButti K.M."/>
            <person name="Lechner B.E."/>
            <person name="Liimatainen K."/>
            <person name="Lipzen A."/>
            <person name="Lukacs Z."/>
            <person name="Mihaltcheva S."/>
            <person name="Morgado L.N."/>
            <person name="Niskanen T."/>
            <person name="Noordeloos M.E."/>
            <person name="Ohm R.A."/>
            <person name="Ortiz-Santana B."/>
            <person name="Ovrebo C."/>
            <person name="Racz N."/>
            <person name="Riley R."/>
            <person name="Savchenko A."/>
            <person name="Shiryaev A."/>
            <person name="Soop K."/>
            <person name="Spirin V."/>
            <person name="Szebenyi C."/>
            <person name="Tomsovsky M."/>
            <person name="Tulloss R.E."/>
            <person name="Uehling J."/>
            <person name="Grigoriev I.V."/>
            <person name="Vagvolgyi C."/>
            <person name="Papp T."/>
            <person name="Martin F.M."/>
            <person name="Miettinen O."/>
            <person name="Hibbett D.S."/>
            <person name="Nagy L.G."/>
        </authorList>
    </citation>
    <scope>NUCLEOTIDE SEQUENCE [LARGE SCALE GENOMIC DNA]</scope>
    <source>
        <strain evidence="1 2">NL-1719</strain>
    </source>
</reference>
<dbReference type="EMBL" id="ML208259">
    <property type="protein sequence ID" value="TFK76639.1"/>
    <property type="molecule type" value="Genomic_DNA"/>
</dbReference>
<organism evidence="1 2">
    <name type="scientific">Pluteus cervinus</name>
    <dbReference type="NCBI Taxonomy" id="181527"/>
    <lineage>
        <taxon>Eukaryota</taxon>
        <taxon>Fungi</taxon>
        <taxon>Dikarya</taxon>
        <taxon>Basidiomycota</taxon>
        <taxon>Agaricomycotina</taxon>
        <taxon>Agaricomycetes</taxon>
        <taxon>Agaricomycetidae</taxon>
        <taxon>Agaricales</taxon>
        <taxon>Pluteineae</taxon>
        <taxon>Pluteaceae</taxon>
        <taxon>Pluteus</taxon>
    </lineage>
</organism>
<keyword evidence="2" id="KW-1185">Reference proteome</keyword>
<proteinExistence type="predicted"/>
<protein>
    <submittedName>
        <fullName evidence="1">TPR-like protein</fullName>
    </submittedName>
</protein>